<dbReference type="EMBL" id="UINC01133660">
    <property type="protein sequence ID" value="SVD16728.1"/>
    <property type="molecule type" value="Genomic_DNA"/>
</dbReference>
<proteinExistence type="predicted"/>
<sequence length="53" mass="5995">ETLTQLLEDRSSNECSYVLNFRTRAELDEMARSLEVFGPTVLSLEMRIGQSAS</sequence>
<protein>
    <submittedName>
        <fullName evidence="1">Uncharacterized protein</fullName>
    </submittedName>
</protein>
<accession>A0A382T5Q8</accession>
<name>A0A382T5Q8_9ZZZZ</name>
<dbReference type="AlphaFoldDB" id="A0A382T5Q8"/>
<feature type="non-terminal residue" evidence="1">
    <location>
        <position position="1"/>
    </location>
</feature>
<gene>
    <name evidence="1" type="ORF">METZ01_LOCUS369582</name>
</gene>
<reference evidence="1" key="1">
    <citation type="submission" date="2018-05" db="EMBL/GenBank/DDBJ databases">
        <authorList>
            <person name="Lanie J.A."/>
            <person name="Ng W.-L."/>
            <person name="Kazmierczak K.M."/>
            <person name="Andrzejewski T.M."/>
            <person name="Davidsen T.M."/>
            <person name="Wayne K.J."/>
            <person name="Tettelin H."/>
            <person name="Glass J.I."/>
            <person name="Rusch D."/>
            <person name="Podicherti R."/>
            <person name="Tsui H.-C.T."/>
            <person name="Winkler M.E."/>
        </authorList>
    </citation>
    <scope>NUCLEOTIDE SEQUENCE</scope>
</reference>
<organism evidence="1">
    <name type="scientific">marine metagenome</name>
    <dbReference type="NCBI Taxonomy" id="408172"/>
    <lineage>
        <taxon>unclassified sequences</taxon>
        <taxon>metagenomes</taxon>
        <taxon>ecological metagenomes</taxon>
    </lineage>
</organism>
<evidence type="ECO:0000313" key="1">
    <source>
        <dbReference type="EMBL" id="SVD16728.1"/>
    </source>
</evidence>